<organism evidence="11 12">
    <name type="scientific">Pseudidiomarina planktonica</name>
    <dbReference type="NCBI Taxonomy" id="1323738"/>
    <lineage>
        <taxon>Bacteria</taxon>
        <taxon>Pseudomonadati</taxon>
        <taxon>Pseudomonadota</taxon>
        <taxon>Gammaproteobacteria</taxon>
        <taxon>Alteromonadales</taxon>
        <taxon>Idiomarinaceae</taxon>
        <taxon>Pseudidiomarina</taxon>
    </lineage>
</organism>
<sequence>MRKTMLKPETTIPGTNFQNKIYQGDCAEMLKSIADNSVDFIITSPPYANQRSKSYGGVKPNEYVEWFLPIAEQLKRVLTQDGSFILNIKEHVENGERHTYVLELILALRKMGWRWTEEYSWHKKNAFPGKWPNRFRDSFERCLHFNLDKSFYMDQDSVMVEMGDWKDKRFKYLTGNDLERHASQVGNSFAKNIANWEKRDKAYPSNVLSLATNCKNVGHPAAFPESLPSWFIKLFTRERGVVLDPFMGSGTTALSCIKLKRQFIGIEMSEEYVKLSCDKINKALGLTIKPKSKPKSRKKGECPHMAPLAP</sequence>
<dbReference type="InterPro" id="IPR029063">
    <property type="entry name" value="SAM-dependent_MTases_sf"/>
</dbReference>
<feature type="domain" description="DNA methylase N-4/N-6" evidence="10">
    <location>
        <begin position="38"/>
        <end position="276"/>
    </location>
</feature>
<evidence type="ECO:0000256" key="2">
    <source>
        <dbReference type="ARBA" id="ARBA00022603"/>
    </source>
</evidence>
<dbReference type="InterPro" id="IPR002941">
    <property type="entry name" value="DNA_methylase_N4/N6"/>
</dbReference>
<proteinExistence type="inferred from homology"/>
<dbReference type="AlphaFoldDB" id="A0A1Y6E9Y4"/>
<name>A0A1Y6E9Y4_9GAMM</name>
<keyword evidence="5" id="KW-0680">Restriction system</keyword>
<dbReference type="InterPro" id="IPR001091">
    <property type="entry name" value="RM_Methyltransferase"/>
</dbReference>
<keyword evidence="4" id="KW-0949">S-adenosyl-L-methionine</keyword>
<dbReference type="GO" id="GO:0009007">
    <property type="term" value="F:site-specific DNA-methyltransferase (adenine-specific) activity"/>
    <property type="evidence" value="ECO:0007669"/>
    <property type="project" value="TreeGrafter"/>
</dbReference>
<dbReference type="Pfam" id="PF01555">
    <property type="entry name" value="N6_N4_Mtase"/>
    <property type="match status" value="1"/>
</dbReference>
<dbReference type="PANTHER" id="PTHR13370:SF3">
    <property type="entry name" value="TRNA (GUANINE(10)-N2)-METHYLTRANSFERASE HOMOLOG"/>
    <property type="match status" value="1"/>
</dbReference>
<dbReference type="Gene3D" id="3.40.50.150">
    <property type="entry name" value="Vaccinia Virus protein VP39"/>
    <property type="match status" value="1"/>
</dbReference>
<evidence type="ECO:0000256" key="8">
    <source>
        <dbReference type="RuleBase" id="RU362026"/>
    </source>
</evidence>
<evidence type="ECO:0000256" key="4">
    <source>
        <dbReference type="ARBA" id="ARBA00022691"/>
    </source>
</evidence>
<dbReference type="PRINTS" id="PR00508">
    <property type="entry name" value="S21N4MTFRASE"/>
</dbReference>
<keyword evidence="3 11" id="KW-0808">Transferase</keyword>
<feature type="region of interest" description="Disordered" evidence="9">
    <location>
        <begin position="290"/>
        <end position="310"/>
    </location>
</feature>
<protein>
    <recommendedName>
        <fullName evidence="8">Methyltransferase</fullName>
        <ecNumber evidence="8">2.1.1.-</ecNumber>
    </recommendedName>
</protein>
<evidence type="ECO:0000256" key="6">
    <source>
        <dbReference type="ARBA" id="ARBA00023125"/>
    </source>
</evidence>
<keyword evidence="2 11" id="KW-0489">Methyltransferase</keyword>
<comment type="catalytic activity">
    <reaction evidence="7">
        <text>a 2'-deoxycytidine in DNA + S-adenosyl-L-methionine = an N(4)-methyl-2'-deoxycytidine in DNA + S-adenosyl-L-homocysteine + H(+)</text>
        <dbReference type="Rhea" id="RHEA:16857"/>
        <dbReference type="Rhea" id="RHEA-COMP:11369"/>
        <dbReference type="Rhea" id="RHEA-COMP:13674"/>
        <dbReference type="ChEBI" id="CHEBI:15378"/>
        <dbReference type="ChEBI" id="CHEBI:57856"/>
        <dbReference type="ChEBI" id="CHEBI:59789"/>
        <dbReference type="ChEBI" id="CHEBI:85452"/>
        <dbReference type="ChEBI" id="CHEBI:137933"/>
        <dbReference type="EC" id="2.1.1.113"/>
    </reaction>
</comment>
<comment type="similarity">
    <text evidence="1">Belongs to the N(4)/N(6)-methyltransferase family. N(4) subfamily.</text>
</comment>
<evidence type="ECO:0000256" key="3">
    <source>
        <dbReference type="ARBA" id="ARBA00022679"/>
    </source>
</evidence>
<dbReference type="EC" id="2.1.1.-" evidence="8"/>
<evidence type="ECO:0000256" key="9">
    <source>
        <dbReference type="SAM" id="MobiDB-lite"/>
    </source>
</evidence>
<reference evidence="12" key="1">
    <citation type="submission" date="2017-04" db="EMBL/GenBank/DDBJ databases">
        <authorList>
            <person name="Varghese N."/>
            <person name="Submissions S."/>
        </authorList>
    </citation>
    <scope>NUCLEOTIDE SEQUENCE [LARGE SCALE GENOMIC DNA]</scope>
</reference>
<dbReference type="PROSITE" id="PS00093">
    <property type="entry name" value="N4_MTASE"/>
    <property type="match status" value="1"/>
</dbReference>
<dbReference type="SUPFAM" id="SSF53335">
    <property type="entry name" value="S-adenosyl-L-methionine-dependent methyltransferases"/>
    <property type="match status" value="1"/>
</dbReference>
<evidence type="ECO:0000313" key="11">
    <source>
        <dbReference type="EMBL" id="SMQ59346.1"/>
    </source>
</evidence>
<evidence type="ECO:0000256" key="5">
    <source>
        <dbReference type="ARBA" id="ARBA00022747"/>
    </source>
</evidence>
<dbReference type="InterPro" id="IPR017985">
    <property type="entry name" value="MeTrfase_CN4_CS"/>
</dbReference>
<evidence type="ECO:0000259" key="10">
    <source>
        <dbReference type="Pfam" id="PF01555"/>
    </source>
</evidence>
<dbReference type="GO" id="GO:0032259">
    <property type="term" value="P:methylation"/>
    <property type="evidence" value="ECO:0007669"/>
    <property type="project" value="UniProtKB-KW"/>
</dbReference>
<dbReference type="Proteomes" id="UP000194450">
    <property type="component" value="Unassembled WGS sequence"/>
</dbReference>
<dbReference type="GO" id="GO:0009307">
    <property type="term" value="P:DNA restriction-modification system"/>
    <property type="evidence" value="ECO:0007669"/>
    <property type="project" value="UniProtKB-KW"/>
</dbReference>
<dbReference type="GO" id="GO:0008170">
    <property type="term" value="F:N-methyltransferase activity"/>
    <property type="evidence" value="ECO:0007669"/>
    <property type="project" value="InterPro"/>
</dbReference>
<evidence type="ECO:0000256" key="7">
    <source>
        <dbReference type="ARBA" id="ARBA00049120"/>
    </source>
</evidence>
<dbReference type="EMBL" id="FXWH01000001">
    <property type="protein sequence ID" value="SMQ59346.1"/>
    <property type="molecule type" value="Genomic_DNA"/>
</dbReference>
<dbReference type="GO" id="GO:0005737">
    <property type="term" value="C:cytoplasm"/>
    <property type="evidence" value="ECO:0007669"/>
    <property type="project" value="TreeGrafter"/>
</dbReference>
<evidence type="ECO:0000313" key="12">
    <source>
        <dbReference type="Proteomes" id="UP000194450"/>
    </source>
</evidence>
<accession>A0A1Y6E9Y4</accession>
<keyword evidence="6" id="KW-0238">DNA-binding</keyword>
<dbReference type="GO" id="GO:0015667">
    <property type="term" value="F:site-specific DNA-methyltransferase (cytosine-N4-specific) activity"/>
    <property type="evidence" value="ECO:0007669"/>
    <property type="project" value="UniProtKB-EC"/>
</dbReference>
<dbReference type="PANTHER" id="PTHR13370">
    <property type="entry name" value="RNA METHYLASE-RELATED"/>
    <property type="match status" value="1"/>
</dbReference>
<dbReference type="GO" id="GO:0003677">
    <property type="term" value="F:DNA binding"/>
    <property type="evidence" value="ECO:0007669"/>
    <property type="project" value="UniProtKB-KW"/>
</dbReference>
<dbReference type="RefSeq" id="WP_234996229.1">
    <property type="nucleotide sequence ID" value="NZ_FXWH01000001.1"/>
</dbReference>
<evidence type="ECO:0000256" key="1">
    <source>
        <dbReference type="ARBA" id="ARBA00010203"/>
    </source>
</evidence>
<gene>
    <name evidence="11" type="ORF">SAMN06297229_0252</name>
</gene>
<keyword evidence="12" id="KW-1185">Reference proteome</keyword>